<dbReference type="Pfam" id="PF05016">
    <property type="entry name" value="ParE_toxin"/>
    <property type="match status" value="1"/>
</dbReference>
<comment type="similarity">
    <text evidence="1">Belongs to the RelE toxin family.</text>
</comment>
<dbReference type="Gene3D" id="3.30.2310.20">
    <property type="entry name" value="RelE-like"/>
    <property type="match status" value="1"/>
</dbReference>
<dbReference type="PANTHER" id="PTHR33755">
    <property type="entry name" value="TOXIN PARE1-RELATED"/>
    <property type="match status" value="1"/>
</dbReference>
<dbReference type="InterPro" id="IPR007712">
    <property type="entry name" value="RelE/ParE_toxin"/>
</dbReference>
<dbReference type="AlphaFoldDB" id="A0A1I0IVM1"/>
<dbReference type="OrthoDB" id="9798046at2"/>
<evidence type="ECO:0000256" key="1">
    <source>
        <dbReference type="ARBA" id="ARBA00006226"/>
    </source>
</evidence>
<organism evidence="3 4">
    <name type="scientific">Pseudomonas graminis</name>
    <dbReference type="NCBI Taxonomy" id="158627"/>
    <lineage>
        <taxon>Bacteria</taxon>
        <taxon>Pseudomonadati</taxon>
        <taxon>Pseudomonadota</taxon>
        <taxon>Gammaproteobacteria</taxon>
        <taxon>Pseudomonadales</taxon>
        <taxon>Pseudomonadaceae</taxon>
        <taxon>Pseudomonas</taxon>
    </lineage>
</organism>
<dbReference type="InterPro" id="IPR051803">
    <property type="entry name" value="TA_system_RelE-like_toxin"/>
</dbReference>
<dbReference type="RefSeq" id="WP_139214563.1">
    <property type="nucleotide sequence ID" value="NZ_FOHW01000043.1"/>
</dbReference>
<dbReference type="Proteomes" id="UP000182332">
    <property type="component" value="Unassembled WGS sequence"/>
</dbReference>
<dbReference type="InterPro" id="IPR035093">
    <property type="entry name" value="RelE/ParE_toxin_dom_sf"/>
</dbReference>
<proteinExistence type="inferred from homology"/>
<name>A0A1I0IVM1_9PSED</name>
<evidence type="ECO:0000313" key="4">
    <source>
        <dbReference type="Proteomes" id="UP000182332"/>
    </source>
</evidence>
<protein>
    <submittedName>
        <fullName evidence="3">Toxin ParE1/3/4</fullName>
    </submittedName>
</protein>
<gene>
    <name evidence="3" type="ORF">SAMN05216197_1439</name>
</gene>
<evidence type="ECO:0000313" key="3">
    <source>
        <dbReference type="EMBL" id="SEU01315.1"/>
    </source>
</evidence>
<dbReference type="EMBL" id="FOHW01000043">
    <property type="protein sequence ID" value="SEU01315.1"/>
    <property type="molecule type" value="Genomic_DNA"/>
</dbReference>
<sequence length="94" mass="10760">MLTIEWSKYARDDLLAMLEYVAGHDAKAAWRLKEEIDVRIGHLPRHPRLYKAGREAGTREIVVAPNYLVVYAETPTTLLILRVLHAAQQWPPKG</sequence>
<accession>A0A1I0IVM1</accession>
<reference evidence="3 4" key="1">
    <citation type="submission" date="2016-10" db="EMBL/GenBank/DDBJ databases">
        <authorList>
            <person name="de Groot N.N."/>
        </authorList>
    </citation>
    <scope>NUCLEOTIDE SEQUENCE [LARGE SCALE GENOMIC DNA]</scope>
    <source>
        <strain evidence="3 4">DSM 11363</strain>
    </source>
</reference>
<evidence type="ECO:0000256" key="2">
    <source>
        <dbReference type="ARBA" id="ARBA00022649"/>
    </source>
</evidence>
<keyword evidence="2" id="KW-1277">Toxin-antitoxin system</keyword>